<reference evidence="1" key="1">
    <citation type="submission" date="2021-08" db="EMBL/GenBank/DDBJ databases">
        <title>The first chromosome-level gecko genome reveals the dynamic sex chromosomes of Neotropical dwarf geckos (Sphaerodactylidae: Sphaerodactylus).</title>
        <authorList>
            <person name="Pinto B.J."/>
            <person name="Keating S.E."/>
            <person name="Gamble T."/>
        </authorList>
    </citation>
    <scope>NUCLEOTIDE SEQUENCE</scope>
    <source>
        <strain evidence="1">TG3544</strain>
    </source>
</reference>
<evidence type="ECO:0000313" key="2">
    <source>
        <dbReference type="Proteomes" id="UP000827872"/>
    </source>
</evidence>
<dbReference type="Proteomes" id="UP000827872">
    <property type="component" value="Linkage Group LG10"/>
</dbReference>
<organism evidence="1 2">
    <name type="scientific">Sphaerodactylus townsendi</name>
    <dbReference type="NCBI Taxonomy" id="933632"/>
    <lineage>
        <taxon>Eukaryota</taxon>
        <taxon>Metazoa</taxon>
        <taxon>Chordata</taxon>
        <taxon>Craniata</taxon>
        <taxon>Vertebrata</taxon>
        <taxon>Euteleostomi</taxon>
        <taxon>Lepidosauria</taxon>
        <taxon>Squamata</taxon>
        <taxon>Bifurcata</taxon>
        <taxon>Gekkota</taxon>
        <taxon>Sphaerodactylidae</taxon>
        <taxon>Sphaerodactylus</taxon>
    </lineage>
</organism>
<protein>
    <submittedName>
        <fullName evidence="1">Spermatogenesis associated protein 5</fullName>
    </submittedName>
</protein>
<evidence type="ECO:0000313" key="1">
    <source>
        <dbReference type="EMBL" id="KAH7988557.1"/>
    </source>
</evidence>
<accession>A0ACB8E8P5</accession>
<name>A0ACB8E8P5_9SAUR</name>
<comment type="caution">
    <text evidence="1">The sequence shown here is derived from an EMBL/GenBank/DDBJ whole genome shotgun (WGS) entry which is preliminary data.</text>
</comment>
<gene>
    <name evidence="1" type="primary">SPATA5_1</name>
    <name evidence="1" type="ORF">K3G42_019044</name>
</gene>
<keyword evidence="2" id="KW-1185">Reference proteome</keyword>
<dbReference type="EMBL" id="CM037623">
    <property type="protein sequence ID" value="KAH7988557.1"/>
    <property type="molecule type" value="Genomic_DNA"/>
</dbReference>
<sequence length="89" mass="10059">MPEKWFTLGQQDGLPILKIRAAALSARCIQQITAICREAALLALQEDIHAMSIMKQHFQHALAIVTPRIPDSLQQFYESYQQQSGLHSL</sequence>
<proteinExistence type="predicted"/>